<proteinExistence type="predicted"/>
<evidence type="ECO:0000313" key="1">
    <source>
        <dbReference type="EMBL" id="JAH51771.1"/>
    </source>
</evidence>
<sequence length="49" mass="5351">MTGTRPHIPAVYTSPPIQRHGICLFTHDLFDAVVHGGCISTADLVFCRV</sequence>
<name>A0A0E9TDX4_ANGAN</name>
<dbReference type="EMBL" id="GBXM01056806">
    <property type="protein sequence ID" value="JAH51771.1"/>
    <property type="molecule type" value="Transcribed_RNA"/>
</dbReference>
<protein>
    <submittedName>
        <fullName evidence="1">Uncharacterized protein</fullName>
    </submittedName>
</protein>
<reference evidence="1" key="1">
    <citation type="submission" date="2014-11" db="EMBL/GenBank/DDBJ databases">
        <authorList>
            <person name="Amaro Gonzalez C."/>
        </authorList>
    </citation>
    <scope>NUCLEOTIDE SEQUENCE</scope>
</reference>
<dbReference type="AlphaFoldDB" id="A0A0E9TDX4"/>
<accession>A0A0E9TDX4</accession>
<reference evidence="1" key="2">
    <citation type="journal article" date="2015" name="Fish Shellfish Immunol.">
        <title>Early steps in the European eel (Anguilla anguilla)-Vibrio vulnificus interaction in the gills: Role of the RtxA13 toxin.</title>
        <authorList>
            <person name="Callol A."/>
            <person name="Pajuelo D."/>
            <person name="Ebbesson L."/>
            <person name="Teles M."/>
            <person name="MacKenzie S."/>
            <person name="Amaro C."/>
        </authorList>
    </citation>
    <scope>NUCLEOTIDE SEQUENCE</scope>
</reference>
<organism evidence="1">
    <name type="scientific">Anguilla anguilla</name>
    <name type="common">European freshwater eel</name>
    <name type="synonym">Muraena anguilla</name>
    <dbReference type="NCBI Taxonomy" id="7936"/>
    <lineage>
        <taxon>Eukaryota</taxon>
        <taxon>Metazoa</taxon>
        <taxon>Chordata</taxon>
        <taxon>Craniata</taxon>
        <taxon>Vertebrata</taxon>
        <taxon>Euteleostomi</taxon>
        <taxon>Actinopterygii</taxon>
        <taxon>Neopterygii</taxon>
        <taxon>Teleostei</taxon>
        <taxon>Anguilliformes</taxon>
        <taxon>Anguillidae</taxon>
        <taxon>Anguilla</taxon>
    </lineage>
</organism>